<reference evidence="2 4" key="1">
    <citation type="submission" date="2020-06" db="EMBL/GenBank/DDBJ databases">
        <title>Description of novel acetic acid bacteria.</title>
        <authorList>
            <person name="Sombolestani A."/>
        </authorList>
    </citation>
    <scope>NUCLEOTIDE SEQUENCE [LARGE SCALE GENOMIC DNA]</scope>
    <source>
        <strain evidence="2 4">LMG 26838</strain>
    </source>
</reference>
<dbReference type="Proteomes" id="UP000565205">
    <property type="component" value="Unassembled WGS sequence"/>
</dbReference>
<dbReference type="Proteomes" id="UP000557688">
    <property type="component" value="Unassembled WGS sequence"/>
</dbReference>
<dbReference type="Pfam" id="PF13557">
    <property type="entry name" value="Phenol_MetA_deg"/>
    <property type="match status" value="1"/>
</dbReference>
<sequence length="180" mass="20365">MGRRTSTFWFQHDAKTGHFFGITPFITAPTGQYDHNAALSVGEHRWKFELQAGYITPVVTPRLKLMLAAGVTFFTRNNDYGPARQSLAQDPLGETQEWLTYDLTPKLQLRAGSFQYFGGAQSLDDIKLNVSHTATVNFKVGLSYAVAPGWNLLALYGRDTEVQNGFREAYRLNFRIYKAF</sequence>
<evidence type="ECO:0000313" key="1">
    <source>
        <dbReference type="EMBL" id="MBB3174278.1"/>
    </source>
</evidence>
<gene>
    <name evidence="1" type="ORF">FHR90_002119</name>
    <name evidence="2" type="ORF">HUK83_11130</name>
</gene>
<accession>A0A839UVE9</accession>
<evidence type="ECO:0000313" key="3">
    <source>
        <dbReference type="Proteomes" id="UP000557688"/>
    </source>
</evidence>
<organism evidence="1 3">
    <name type="scientific">Endobacter medicaginis</name>
    <dbReference type="NCBI Taxonomy" id="1181271"/>
    <lineage>
        <taxon>Bacteria</taxon>
        <taxon>Pseudomonadati</taxon>
        <taxon>Pseudomonadota</taxon>
        <taxon>Alphaproteobacteria</taxon>
        <taxon>Acetobacterales</taxon>
        <taxon>Acetobacteraceae</taxon>
        <taxon>Endobacter</taxon>
    </lineage>
</organism>
<evidence type="ECO:0000313" key="2">
    <source>
        <dbReference type="EMBL" id="NVN30882.1"/>
    </source>
</evidence>
<keyword evidence="3" id="KW-1185">Reference proteome</keyword>
<dbReference type="EMBL" id="JACHXV010000007">
    <property type="protein sequence ID" value="MBB3174278.1"/>
    <property type="molecule type" value="Genomic_DNA"/>
</dbReference>
<dbReference type="AlphaFoldDB" id="A0A839UVE9"/>
<protein>
    <submittedName>
        <fullName evidence="2">Transporter</fullName>
    </submittedName>
</protein>
<comment type="caution">
    <text evidence="1">The sequence shown here is derived from an EMBL/GenBank/DDBJ whole genome shotgun (WGS) entry which is preliminary data.</text>
</comment>
<name>A0A839UVE9_9PROT</name>
<dbReference type="InterPro" id="IPR025737">
    <property type="entry name" value="FApF"/>
</dbReference>
<proteinExistence type="predicted"/>
<dbReference type="EMBL" id="JABXXQ010000238">
    <property type="protein sequence ID" value="NVN30882.1"/>
    <property type="molecule type" value="Genomic_DNA"/>
</dbReference>
<evidence type="ECO:0000313" key="4">
    <source>
        <dbReference type="Proteomes" id="UP000565205"/>
    </source>
</evidence>
<reference evidence="1 3" key="2">
    <citation type="submission" date="2020-08" db="EMBL/GenBank/DDBJ databases">
        <title>Genomic Encyclopedia of Type Strains, Phase III (KMG-III): the genomes of soil and plant-associated and newly described type strains.</title>
        <authorList>
            <person name="Whitman W."/>
        </authorList>
    </citation>
    <scope>NUCLEOTIDE SEQUENCE [LARGE SCALE GENOMIC DNA]</scope>
    <source>
        <strain evidence="1 3">CECT 8088</strain>
    </source>
</reference>